<dbReference type="GeneID" id="9099213"/>
<dbReference type="InterPro" id="IPR043133">
    <property type="entry name" value="GTP-CH-I_C/QueF"/>
</dbReference>
<dbReference type="AlphaFoldDB" id="C1GTQ5"/>
<dbReference type="InterPro" id="IPR006156">
    <property type="entry name" value="Dihydroneopterin_aldolase"/>
</dbReference>
<evidence type="ECO:0000256" key="5">
    <source>
        <dbReference type="ARBA" id="ARBA00022909"/>
    </source>
</evidence>
<reference evidence="9 10" key="1">
    <citation type="journal article" date="2011" name="PLoS Genet.">
        <title>Comparative genomic analysis of human fungal pathogens causing paracoccidioidomycosis.</title>
        <authorList>
            <person name="Desjardins C.A."/>
            <person name="Champion M.D."/>
            <person name="Holder J.W."/>
            <person name="Muszewska A."/>
            <person name="Goldberg J."/>
            <person name="Bailao A.M."/>
            <person name="Brigido M.M."/>
            <person name="Ferreira M.E."/>
            <person name="Garcia A.M."/>
            <person name="Grynberg M."/>
            <person name="Gujja S."/>
            <person name="Heiman D.I."/>
            <person name="Henn M.R."/>
            <person name="Kodira C.D."/>
            <person name="Leon-Narvaez H."/>
            <person name="Longo L.V."/>
            <person name="Ma L.J."/>
            <person name="Malavazi I."/>
            <person name="Matsuo A.L."/>
            <person name="Morais F.V."/>
            <person name="Pereira M."/>
            <person name="Rodriguez-Brito S."/>
            <person name="Sakthikumar S."/>
            <person name="Salem-Izacc S.M."/>
            <person name="Sykes S.M."/>
            <person name="Teixeira M.M."/>
            <person name="Vallejo M.C."/>
            <person name="Walter M.E."/>
            <person name="Yandava C."/>
            <person name="Young S."/>
            <person name="Zeng Q."/>
            <person name="Zucker J."/>
            <person name="Felipe M.S."/>
            <person name="Goldman G.H."/>
            <person name="Haas B.J."/>
            <person name="McEwen J.G."/>
            <person name="Nino-Vega G."/>
            <person name="Puccia R."/>
            <person name="San-Blas G."/>
            <person name="Soares C.M."/>
            <person name="Birren B.W."/>
            <person name="Cuomo C.A."/>
        </authorList>
    </citation>
    <scope>NUCLEOTIDE SEQUENCE [LARGE SCALE GENOMIC DNA]</scope>
    <source>
        <strain evidence="10">ATCC MYA-826 / Pb01</strain>
    </source>
</reference>
<comment type="pathway">
    <text evidence="2">Cofactor biosynthesis; tetrahydrofolate biosynthesis; 2-amino-4-hydroxy-6-hydroxymethyl-7,8-dihydropteridine diphosphate from 7,8-dihydroneopterin triphosphate: step 3/4.</text>
</comment>
<dbReference type="Gene3D" id="3.30.1130.10">
    <property type="match status" value="2"/>
</dbReference>
<feature type="domain" description="Dihydroneopterin aldolase/epimerase" evidence="8">
    <location>
        <begin position="169"/>
        <end position="277"/>
    </location>
</feature>
<dbReference type="SUPFAM" id="SSF55620">
    <property type="entry name" value="Tetrahydrobiopterin biosynthesis enzymes-like"/>
    <property type="match status" value="1"/>
</dbReference>
<proteinExistence type="inferred from homology"/>
<evidence type="ECO:0000256" key="1">
    <source>
        <dbReference type="ARBA" id="ARBA00001353"/>
    </source>
</evidence>
<name>C1GTQ5_PARBA</name>
<comment type="similarity">
    <text evidence="3">Belongs to the DHNA family.</text>
</comment>
<keyword evidence="9" id="KW-0808">Transferase</keyword>
<comment type="catalytic activity">
    <reaction evidence="1">
        <text>7,8-dihydroneopterin = 6-hydroxymethyl-7,8-dihydropterin + glycolaldehyde</text>
        <dbReference type="Rhea" id="RHEA:10540"/>
        <dbReference type="ChEBI" id="CHEBI:17001"/>
        <dbReference type="ChEBI" id="CHEBI:17071"/>
        <dbReference type="ChEBI" id="CHEBI:44841"/>
        <dbReference type="EC" id="4.1.2.25"/>
    </reaction>
</comment>
<dbReference type="PANTHER" id="PTHR42844:SF1">
    <property type="entry name" value="DIHYDRONEOPTERIN ALDOLASE 1-RELATED"/>
    <property type="match status" value="1"/>
</dbReference>
<dbReference type="GO" id="GO:0046656">
    <property type="term" value="P:folic acid biosynthetic process"/>
    <property type="evidence" value="ECO:0007669"/>
    <property type="project" value="UniProtKB-KW"/>
</dbReference>
<dbReference type="Proteomes" id="UP000002059">
    <property type="component" value="Partially assembled WGS sequence"/>
</dbReference>
<dbReference type="GO" id="GO:0004150">
    <property type="term" value="F:dihydroneopterin aldolase activity"/>
    <property type="evidence" value="ECO:0007669"/>
    <property type="project" value="UniProtKB-EC"/>
</dbReference>
<evidence type="ECO:0000256" key="2">
    <source>
        <dbReference type="ARBA" id="ARBA00005013"/>
    </source>
</evidence>
<dbReference type="KEGG" id="pbl:PAAG_01900"/>
<evidence type="ECO:0000256" key="7">
    <source>
        <dbReference type="ARBA" id="ARBA00032903"/>
    </source>
</evidence>
<dbReference type="HOGENOM" id="CLU_062068_1_0_1"/>
<organism evidence="9 10">
    <name type="scientific">Paracoccidioides lutzii (strain ATCC MYA-826 / Pb01)</name>
    <name type="common">Paracoccidioides brasiliensis</name>
    <dbReference type="NCBI Taxonomy" id="502779"/>
    <lineage>
        <taxon>Eukaryota</taxon>
        <taxon>Fungi</taxon>
        <taxon>Dikarya</taxon>
        <taxon>Ascomycota</taxon>
        <taxon>Pezizomycotina</taxon>
        <taxon>Eurotiomycetes</taxon>
        <taxon>Eurotiomycetidae</taxon>
        <taxon>Onygenales</taxon>
        <taxon>Ajellomycetaceae</taxon>
        <taxon>Paracoccidioides</taxon>
    </lineage>
</organism>
<protein>
    <recommendedName>
        <fullName evidence="4">dihydroneopterin aldolase</fullName>
        <ecNumber evidence="4">4.1.2.25</ecNumber>
    </recommendedName>
    <alternativeName>
        <fullName evidence="7">7,8-dihydroneopterin aldolase</fullName>
    </alternativeName>
</protein>
<keyword evidence="6" id="KW-0456">Lyase</keyword>
<dbReference type="GO" id="GO:0016301">
    <property type="term" value="F:kinase activity"/>
    <property type="evidence" value="ECO:0007669"/>
    <property type="project" value="UniProtKB-KW"/>
</dbReference>
<evidence type="ECO:0000259" key="8">
    <source>
        <dbReference type="SMART" id="SM00905"/>
    </source>
</evidence>
<evidence type="ECO:0000256" key="3">
    <source>
        <dbReference type="ARBA" id="ARBA00005708"/>
    </source>
</evidence>
<keyword evidence="9" id="KW-0418">Kinase</keyword>
<dbReference type="STRING" id="502779.C1GTQ5"/>
<dbReference type="GO" id="GO:0005737">
    <property type="term" value="C:cytoplasm"/>
    <property type="evidence" value="ECO:0007669"/>
    <property type="project" value="TreeGrafter"/>
</dbReference>
<keyword evidence="5" id="KW-0289">Folate biosynthesis</keyword>
<dbReference type="eggNOG" id="KOG2544">
    <property type="taxonomic scope" value="Eukaryota"/>
</dbReference>
<dbReference type="Pfam" id="PF02152">
    <property type="entry name" value="FolB"/>
    <property type="match status" value="1"/>
</dbReference>
<evidence type="ECO:0000313" key="9">
    <source>
        <dbReference type="EMBL" id="EEH39711.1"/>
    </source>
</evidence>
<dbReference type="SMART" id="SM00905">
    <property type="entry name" value="FolB"/>
    <property type="match status" value="1"/>
</dbReference>
<evidence type="ECO:0000256" key="4">
    <source>
        <dbReference type="ARBA" id="ARBA00013043"/>
    </source>
</evidence>
<dbReference type="EC" id="4.1.2.25" evidence="4"/>
<dbReference type="VEuPathDB" id="FungiDB:PAAG_01900"/>
<accession>C1GTQ5</accession>
<keyword evidence="10" id="KW-1185">Reference proteome</keyword>
<dbReference type="InterPro" id="IPR006157">
    <property type="entry name" value="FolB_dom"/>
</dbReference>
<dbReference type="OrthoDB" id="5425486at2759"/>
<dbReference type="EMBL" id="KN293995">
    <property type="protein sequence ID" value="EEH39711.1"/>
    <property type="molecule type" value="Genomic_DNA"/>
</dbReference>
<evidence type="ECO:0000313" key="10">
    <source>
        <dbReference type="Proteomes" id="UP000002059"/>
    </source>
</evidence>
<dbReference type="OMA" id="QLPWGST"/>
<gene>
    <name evidence="9" type="ORF">PAAG_01900</name>
</gene>
<dbReference type="RefSeq" id="XP_002796012.1">
    <property type="nucleotide sequence ID" value="XM_002795966.2"/>
</dbReference>
<sequence length="288" mass="32220">MSSDALRVFDVVQLRNVSFPFPICFGSDAWGRKGKPQPATFSFRVSHPRPLIEQCGHTDDVSFTLNYGELYRKIEARLLHVTALEDRHARDVDLPTLAYNAADVAFTLARNTIQSSAMAQGLDMAGTEVDISIHLPKAILRAEKGLKHQAIYRAAKPGAQAIDEIQHIYRIDSLRCNCIVGVNPHEREVKQAVLVSLVFQKRNGIDSRYDWIVQALQNAARHIANDIEKSGFKTVEALAHQIANTAMRYTDFDEVTVCVEKPSAMAFVEYAGIEITRTRGDVNLLKKE</sequence>
<evidence type="ECO:0000256" key="6">
    <source>
        <dbReference type="ARBA" id="ARBA00023239"/>
    </source>
</evidence>
<dbReference type="PANTHER" id="PTHR42844">
    <property type="entry name" value="DIHYDRONEOPTERIN ALDOLASE 1-RELATED"/>
    <property type="match status" value="1"/>
</dbReference>